<evidence type="ECO:0000313" key="2">
    <source>
        <dbReference type="Proteomes" id="UP001595755"/>
    </source>
</evidence>
<gene>
    <name evidence="1" type="ORF">ACFO1S_27690</name>
</gene>
<proteinExistence type="predicted"/>
<dbReference type="EMBL" id="JBHSED010000074">
    <property type="protein sequence ID" value="MFC4307212.1"/>
    <property type="molecule type" value="Genomic_DNA"/>
</dbReference>
<sequence length="439" mass="48637">MKRYILSIGLLAFAVGSVGSYYAIGSSGDTPEYRLVATEGDAAEGERFTISGHYLGGVGSKSLEVSAEGTEYRLGMSFYDVYVRDTRYSFSEYEDLRDLKREKRNFMRARSNVNGFYKDAEWLIYAEGILYGLEGPARLAELKIDLMEEATGRVTNYRITTDNSTRFQWLAVEDVQRIGDEVHVLARVRLSGSPEDIAEEFRDYVVDLRSGQLVREAVVVSEKLGGGIGAPLTNGNTSATQAVMNEISLSAVSNEVRSQPSEYVVLRSSTSRTIHDEGGKKETTTEWRITAYNYRTGELTPLSESIPASASGSGTEYRLSGIRYSVMYYDIDKLWLKHYNVTTGQEEAGNLELTSAQLGGKAIDQVRLAQNRLYVLLQTGDKDARRMADSRSIAAVVIDADSGKVLYRGEAVYTGAAGKAEEFRKNLWLTNIQALGKSR</sequence>
<organism evidence="1 2">
    <name type="scientific">Cohnella boryungensis</name>
    <dbReference type="NCBI Taxonomy" id="768479"/>
    <lineage>
        <taxon>Bacteria</taxon>
        <taxon>Bacillati</taxon>
        <taxon>Bacillota</taxon>
        <taxon>Bacilli</taxon>
        <taxon>Bacillales</taxon>
        <taxon>Paenibacillaceae</taxon>
        <taxon>Cohnella</taxon>
    </lineage>
</organism>
<reference evidence="2" key="1">
    <citation type="journal article" date="2019" name="Int. J. Syst. Evol. Microbiol.">
        <title>The Global Catalogue of Microorganisms (GCM) 10K type strain sequencing project: providing services to taxonomists for standard genome sequencing and annotation.</title>
        <authorList>
            <consortium name="The Broad Institute Genomics Platform"/>
            <consortium name="The Broad Institute Genome Sequencing Center for Infectious Disease"/>
            <person name="Wu L."/>
            <person name="Ma J."/>
        </authorList>
    </citation>
    <scope>NUCLEOTIDE SEQUENCE [LARGE SCALE GENOMIC DNA]</scope>
    <source>
        <strain evidence="2">CGMCC 4.1641</strain>
    </source>
</reference>
<protein>
    <recommendedName>
        <fullName evidence="3">Transcriptional regulator</fullName>
    </recommendedName>
</protein>
<name>A0ABV8SK07_9BACL</name>
<accession>A0ABV8SK07</accession>
<dbReference type="Proteomes" id="UP001595755">
    <property type="component" value="Unassembled WGS sequence"/>
</dbReference>
<comment type="caution">
    <text evidence="1">The sequence shown here is derived from an EMBL/GenBank/DDBJ whole genome shotgun (WGS) entry which is preliminary data.</text>
</comment>
<evidence type="ECO:0000313" key="1">
    <source>
        <dbReference type="EMBL" id="MFC4307212.1"/>
    </source>
</evidence>
<evidence type="ECO:0008006" key="3">
    <source>
        <dbReference type="Google" id="ProtNLM"/>
    </source>
</evidence>
<keyword evidence="2" id="KW-1185">Reference proteome</keyword>
<dbReference type="RefSeq" id="WP_204602954.1">
    <property type="nucleotide sequence ID" value="NZ_JBHSED010000074.1"/>
</dbReference>